<evidence type="ECO:0000313" key="3">
    <source>
        <dbReference type="Proteomes" id="UP001530400"/>
    </source>
</evidence>
<reference evidence="2 3" key="1">
    <citation type="submission" date="2024-10" db="EMBL/GenBank/DDBJ databases">
        <title>Updated reference genomes for cyclostephanoid diatoms.</title>
        <authorList>
            <person name="Roberts W.R."/>
            <person name="Alverson A.J."/>
        </authorList>
    </citation>
    <scope>NUCLEOTIDE SEQUENCE [LARGE SCALE GENOMIC DNA]</scope>
    <source>
        <strain evidence="2 3">AJA010-31</strain>
    </source>
</reference>
<feature type="region of interest" description="Disordered" evidence="1">
    <location>
        <begin position="254"/>
        <end position="304"/>
    </location>
</feature>
<gene>
    <name evidence="2" type="ORF">ACHAWO_008888</name>
</gene>
<dbReference type="PANTHER" id="PTHR28678">
    <property type="entry name" value="CODANIN-1"/>
    <property type="match status" value="1"/>
</dbReference>
<dbReference type="AlphaFoldDB" id="A0ABD3P0G4"/>
<name>A0ABD3P0G4_9STRA</name>
<dbReference type="EMBL" id="JALLPJ020000911">
    <property type="protein sequence ID" value="KAL3779970.1"/>
    <property type="molecule type" value="Genomic_DNA"/>
</dbReference>
<keyword evidence="3" id="KW-1185">Reference proteome</keyword>
<feature type="compositionally biased region" description="Polar residues" evidence="1">
    <location>
        <begin position="257"/>
        <end position="296"/>
    </location>
</feature>
<protein>
    <submittedName>
        <fullName evidence="2">Uncharacterized protein</fullName>
    </submittedName>
</protein>
<feature type="compositionally biased region" description="Low complexity" evidence="1">
    <location>
        <begin position="870"/>
        <end position="890"/>
    </location>
</feature>
<organism evidence="2 3">
    <name type="scientific">Cyclotella atomus</name>
    <dbReference type="NCBI Taxonomy" id="382360"/>
    <lineage>
        <taxon>Eukaryota</taxon>
        <taxon>Sar</taxon>
        <taxon>Stramenopiles</taxon>
        <taxon>Ochrophyta</taxon>
        <taxon>Bacillariophyta</taxon>
        <taxon>Coscinodiscophyceae</taxon>
        <taxon>Thalassiosirophycidae</taxon>
        <taxon>Stephanodiscales</taxon>
        <taxon>Stephanodiscaceae</taxon>
        <taxon>Cyclotella</taxon>
    </lineage>
</organism>
<feature type="region of interest" description="Disordered" evidence="1">
    <location>
        <begin position="870"/>
        <end position="891"/>
    </location>
</feature>
<proteinExistence type="predicted"/>
<accession>A0ABD3P0G4</accession>
<comment type="caution">
    <text evidence="2">The sequence shown here is derived from an EMBL/GenBank/DDBJ whole genome shotgun (WGS) entry which is preliminary data.</text>
</comment>
<evidence type="ECO:0000256" key="1">
    <source>
        <dbReference type="SAM" id="MobiDB-lite"/>
    </source>
</evidence>
<feature type="region of interest" description="Disordered" evidence="1">
    <location>
        <begin position="558"/>
        <end position="592"/>
    </location>
</feature>
<evidence type="ECO:0000313" key="2">
    <source>
        <dbReference type="EMBL" id="KAL3779970.1"/>
    </source>
</evidence>
<sequence length="1275" mass="142265">MQHPTTPINRPKHPQCSICPCQTDFQSDSFITSAIESEERTALLIDWLSGKNLDASDGNVCTNRLRASILILNSIREACRDHLESAVTNDKPTKAESADKRQQQQTIWEDSFPVLSSAASTVTPTILFGRKKESDGGALVAAAARKKDGATLQKNGSVNDRAPVPISNGMQKSNQQVVNVPKVKKKIKPVTISSIPTNNTSVWGSTSSATTSVWSKPAIKSASNDVVQGNIASLPSQPVQSQSKTFLAKPMHAKNGNLVNSTSNEADSLTTSPCTPLKQPTNLPKCTSSDSKNSAEPQPEVSAKESESQLIRLVNVYATILKHQLAPYLLLELHLLVRLVSISDNNEATVGNINPNIPFNAVFSSSRACRDFGAKTILAIEPIILNLGHDALKMLASLDSLRGHCPCLTTKMNQIIETNNSTLSFESGERALGANANTPHLTLPFDHARDSRHNYRSADRNRLFKEREELRDVFLFQLRAFQDVRGRLMEEEVSSKIIENIAAESRKMMQCLAVENIGWFVDFFCELLLQIGLVPIGETDSDVLKQVADQKRLQKLHKRFTTRGNQTNKHSSSRKLTVDQKQTSSSPDSLSPKQCFRGHQEFFALFINACDSYKFNTHLQRRLSQLITDLTSTNDTKFLCQKIIKTTMLAKFLGLLVFSPNWSVSRSETPMYTTGIAVPPIDLIDQLNKAWMEYRLVLVIPWVVEFLKMMKWDISSKKSHYYTNAFALLWSINNHCYSSCLDGQSVLSTSSLVISLQLASLFNDLIGFTDAWSLTIATLPQRHAGIDSNDTSLRPMDALPLWFRKTFLFSTTTHFQDLFELVNYMQSTIVGTSKAGLSGTKKVRPQSISTGPLKDYVELDVWKKLSPMRSSLSSPISSPWSSSKSLSADSGGKVSTRDKLVDSFFHQHQELQNLCETTIDLAIKNFARSTLQGCIMPIFKDKATSYEEFLSRSPSMELNEYIELLQSLDVTANLKAREEMNNQLSRIIRGSLELLSPPDTQPKVREIASSLALQHAFDKGDQFIRSFIREEKKKFIDEFIRKESKFKAGVPLKAAIGRHINKAPKSVMPEVDLKSLVDLTDLLSKFDTTEAVGPQLFDQLNETKESVADHLQKYFLGTDSPSCFRAFQTKMIALFNKYLSASQLMPSLLFALFQATEVLCLLCEVGYLDADAAKELELMIQDSVKLKKILSVTTINCEADIKLAGMFLFHMIYGSLVKYSIMEDSLVTLLADGDVQHLKKVIEVLLNNLAASLGFDSWRDDGFVIMIRLQRMMAR</sequence>
<feature type="compositionally biased region" description="Polar residues" evidence="1">
    <location>
        <begin position="579"/>
        <end position="592"/>
    </location>
</feature>
<dbReference type="PANTHER" id="PTHR28678:SF1">
    <property type="entry name" value="CODANIN-1"/>
    <property type="match status" value="1"/>
</dbReference>
<dbReference type="Proteomes" id="UP001530400">
    <property type="component" value="Unassembled WGS sequence"/>
</dbReference>
<dbReference type="InterPro" id="IPR040031">
    <property type="entry name" value="Codanin-1"/>
</dbReference>